<evidence type="ECO:0000256" key="1">
    <source>
        <dbReference type="ARBA" id="ARBA00008799"/>
    </source>
</evidence>
<dbReference type="InterPro" id="IPR001830">
    <property type="entry name" value="Glyco_trans_20"/>
</dbReference>
<evidence type="ECO:0008006" key="4">
    <source>
        <dbReference type="Google" id="ProtNLM"/>
    </source>
</evidence>
<proteinExistence type="inferred from homology"/>
<keyword evidence="3" id="KW-1185">Reference proteome</keyword>
<dbReference type="Gene3D" id="3.40.50.2000">
    <property type="entry name" value="Glycogen Phosphorylase B"/>
    <property type="match status" value="2"/>
</dbReference>
<accession>A0ABP8MZW1</accession>
<evidence type="ECO:0000313" key="2">
    <source>
        <dbReference type="EMBL" id="GAA4457649.1"/>
    </source>
</evidence>
<protein>
    <recommendedName>
        <fullName evidence="4">Trehalose-6-phosphate synthase</fullName>
    </recommendedName>
</protein>
<gene>
    <name evidence="2" type="ORF">GCM10023092_24690</name>
</gene>
<name>A0ABP8MZW1_9BACT</name>
<dbReference type="CDD" id="cd03788">
    <property type="entry name" value="GT20_TPS"/>
    <property type="match status" value="1"/>
</dbReference>
<comment type="similarity">
    <text evidence="1">Belongs to the glycosyltransferase 20 family.</text>
</comment>
<comment type="caution">
    <text evidence="2">The sequence shown here is derived from an EMBL/GenBank/DDBJ whole genome shotgun (WGS) entry which is preliminary data.</text>
</comment>
<dbReference type="SUPFAM" id="SSF53756">
    <property type="entry name" value="UDP-Glycosyltransferase/glycogen phosphorylase"/>
    <property type="match status" value="1"/>
</dbReference>
<dbReference type="Pfam" id="PF00982">
    <property type="entry name" value="Glyco_transf_20"/>
    <property type="match status" value="1"/>
</dbReference>
<evidence type="ECO:0000313" key="3">
    <source>
        <dbReference type="Proteomes" id="UP001501410"/>
    </source>
</evidence>
<dbReference type="PANTHER" id="PTHR10788">
    <property type="entry name" value="TREHALOSE-6-PHOSPHATE SYNTHASE"/>
    <property type="match status" value="1"/>
</dbReference>
<dbReference type="EMBL" id="BAABEZ010000024">
    <property type="protein sequence ID" value="GAA4457649.1"/>
    <property type="molecule type" value="Genomic_DNA"/>
</dbReference>
<organism evidence="2 3">
    <name type="scientific">Rurimicrobium arvi</name>
    <dbReference type="NCBI Taxonomy" id="2049916"/>
    <lineage>
        <taxon>Bacteria</taxon>
        <taxon>Pseudomonadati</taxon>
        <taxon>Bacteroidota</taxon>
        <taxon>Chitinophagia</taxon>
        <taxon>Chitinophagales</taxon>
        <taxon>Chitinophagaceae</taxon>
        <taxon>Rurimicrobium</taxon>
    </lineage>
</organism>
<reference evidence="3" key="1">
    <citation type="journal article" date="2019" name="Int. J. Syst. Evol. Microbiol.">
        <title>The Global Catalogue of Microorganisms (GCM) 10K type strain sequencing project: providing services to taxonomists for standard genome sequencing and annotation.</title>
        <authorList>
            <consortium name="The Broad Institute Genomics Platform"/>
            <consortium name="The Broad Institute Genome Sequencing Center for Infectious Disease"/>
            <person name="Wu L."/>
            <person name="Ma J."/>
        </authorList>
    </citation>
    <scope>NUCLEOTIDE SEQUENCE [LARGE SCALE GENOMIC DNA]</scope>
    <source>
        <strain evidence="3">JCM 31921</strain>
    </source>
</reference>
<dbReference type="PANTHER" id="PTHR10788:SF106">
    <property type="entry name" value="BCDNA.GH08860"/>
    <property type="match status" value="1"/>
</dbReference>
<dbReference type="Proteomes" id="UP001501410">
    <property type="component" value="Unassembled WGS sequence"/>
</dbReference>
<dbReference type="RefSeq" id="WP_344827614.1">
    <property type="nucleotide sequence ID" value="NZ_BAABEZ010000024.1"/>
</dbReference>
<sequence length="494" mass="56466">MIAQLTTQNRIINVSNRLPVKLAKEGGTLSFHPSEGGLATGLNSLLDSYESLWIGWPGAVVEDAKKQEVKDYLMNQSLFPVFLNQEEVDKFYEGFSNETLWPLFHYFPTYSIYKEDYWEAYVKANRKFADAVISMAQPDDIIWIHDYQLMLVPSMIREVLPDVRIGYFQHIPFPDFEIFRSLPWKTELIEGILGADIIGFQTDEDVRYFIRTIEKVLGKPCTEDGLTIGNRSVVVKSFPISIDYGKFRSLATHENTLLNVSRIKNIIHTKIALSVDRLDYSKGIIQRLKAFDLFLSRYKNWHQKVTLIHIIVPSRDTVSNYKELKTEMDQLVSCINGKYASLGWQPIHHYYQSFDPYMLSAFYQCADLAIVTPLRDGMNLVSKEYIACNINKNGVLLLGEAAGAANELHDALLLNPNNSDEFARKIYEGLNISSEEKQKRMSRMQQVIADADIFKWANSFISKLLSIVTDRSKKTKKNTVALPLTTPTPNNMAV</sequence>